<evidence type="ECO:0000256" key="3">
    <source>
        <dbReference type="ARBA" id="ARBA00022723"/>
    </source>
</evidence>
<comment type="subcellular location">
    <subcellularLocation>
        <location evidence="9">Cytoplasm</location>
    </subcellularLocation>
</comment>
<dbReference type="InterPro" id="IPR038765">
    <property type="entry name" value="Papain-like_cys_pep_sf"/>
</dbReference>
<dbReference type="Gene3D" id="3.90.70.80">
    <property type="match status" value="1"/>
</dbReference>
<evidence type="ECO:0000256" key="7">
    <source>
        <dbReference type="ARBA" id="ARBA00022807"/>
    </source>
</evidence>
<dbReference type="PANTHER" id="PTHR13312:SF0">
    <property type="entry name" value="UBIQUITIN THIOESTERASE OTU1"/>
    <property type="match status" value="1"/>
</dbReference>
<dbReference type="PANTHER" id="PTHR13312">
    <property type="entry name" value="HIV-INDUCED PROTEIN-7-LIKE PROTEASE"/>
    <property type="match status" value="1"/>
</dbReference>
<comment type="function">
    <text evidence="9">Hydrolase that can remove conjugated ubiquitin from proteins and may therefore play an important regulatory role at the level of protein turnover by preventing degradation.</text>
</comment>
<keyword evidence="9" id="KW-0963">Cytoplasm</keyword>
<dbReference type="EMBL" id="OC922469">
    <property type="protein sequence ID" value="CAD7654193.1"/>
    <property type="molecule type" value="Genomic_DNA"/>
</dbReference>
<keyword evidence="5 9" id="KW-0833">Ubl conjugation pathway</keyword>
<evidence type="ECO:0000256" key="6">
    <source>
        <dbReference type="ARBA" id="ARBA00022801"/>
    </source>
</evidence>
<evidence type="ECO:0000313" key="11">
    <source>
        <dbReference type="EMBL" id="CAD7654193.1"/>
    </source>
</evidence>
<reference evidence="11" key="1">
    <citation type="submission" date="2020-11" db="EMBL/GenBank/DDBJ databases">
        <authorList>
            <person name="Tran Van P."/>
        </authorList>
    </citation>
    <scope>NUCLEOTIDE SEQUENCE</scope>
</reference>
<accession>A0A7R9QQ04</accession>
<feature type="domain" description="OTU" evidence="10">
    <location>
        <begin position="125"/>
        <end position="250"/>
    </location>
</feature>
<sequence>MAALNRPLLLRCKTPKGQHMIESLSGDNTVQDLKAIILSITGVDPSALRVLIGFPPRELNLRNDFQKLDELLSHQNRETLIIEEVIDNYDKHRSRNRSTNQLISNAYSDVMQSSSRSDTIPAGVLMRRVVPANNSCLFTSVYFALSGGEFNDTIGSALRQIIADTVAADTFTYNEAFLGKPNREYCTWILNEEHWGGAIELSILSKYYAIEIVAVDTINVRLNRFGEDMAHSQRIFLIYDGIHYDPLMWEPLDNKNPIQTVFPVANESVLSMALEIANEAKASRQFTDVQNFSLRCLVCNAGLTGNSQAQSHALETGHLNFGEI</sequence>
<evidence type="ECO:0000256" key="9">
    <source>
        <dbReference type="RuleBase" id="RU367104"/>
    </source>
</evidence>
<dbReference type="CDD" id="cd22745">
    <property type="entry name" value="OTU_OTU1"/>
    <property type="match status" value="1"/>
</dbReference>
<evidence type="ECO:0000256" key="2">
    <source>
        <dbReference type="ARBA" id="ARBA00022670"/>
    </source>
</evidence>
<keyword evidence="7 9" id="KW-0788">Thiol protease</keyword>
<dbReference type="AlphaFoldDB" id="A0A7R9QQ04"/>
<dbReference type="SUPFAM" id="SSF54236">
    <property type="entry name" value="Ubiquitin-like"/>
    <property type="match status" value="1"/>
</dbReference>
<name>A0A7R9QQ04_9ACAR</name>
<dbReference type="Pfam" id="PF24560">
    <property type="entry name" value="zf-C2H2_OTU1_C"/>
    <property type="match status" value="1"/>
</dbReference>
<organism evidence="11">
    <name type="scientific">Oppiella nova</name>
    <dbReference type="NCBI Taxonomy" id="334625"/>
    <lineage>
        <taxon>Eukaryota</taxon>
        <taxon>Metazoa</taxon>
        <taxon>Ecdysozoa</taxon>
        <taxon>Arthropoda</taxon>
        <taxon>Chelicerata</taxon>
        <taxon>Arachnida</taxon>
        <taxon>Acari</taxon>
        <taxon>Acariformes</taxon>
        <taxon>Sarcoptiformes</taxon>
        <taxon>Oribatida</taxon>
        <taxon>Brachypylina</taxon>
        <taxon>Oppioidea</taxon>
        <taxon>Oppiidae</taxon>
        <taxon>Oppiella</taxon>
    </lineage>
</organism>
<evidence type="ECO:0000256" key="8">
    <source>
        <dbReference type="ARBA" id="ARBA00022833"/>
    </source>
</evidence>
<dbReference type="Gene3D" id="3.10.20.90">
    <property type="entry name" value="Phosphatidylinositol 3-kinase Catalytic Subunit, Chain A, domain 1"/>
    <property type="match status" value="1"/>
</dbReference>
<dbReference type="Proteomes" id="UP000728032">
    <property type="component" value="Unassembled WGS sequence"/>
</dbReference>
<dbReference type="OrthoDB" id="65596at2759"/>
<dbReference type="EC" id="3.4.19.12" evidence="9"/>
<dbReference type="EMBL" id="CAJPVJ010007644">
    <property type="protein sequence ID" value="CAG2171380.1"/>
    <property type="molecule type" value="Genomic_DNA"/>
</dbReference>
<dbReference type="GO" id="GO:0005634">
    <property type="term" value="C:nucleus"/>
    <property type="evidence" value="ECO:0007669"/>
    <property type="project" value="TreeGrafter"/>
</dbReference>
<evidence type="ECO:0000313" key="12">
    <source>
        <dbReference type="Proteomes" id="UP000728032"/>
    </source>
</evidence>
<keyword evidence="8" id="KW-0862">Zinc</keyword>
<evidence type="ECO:0000256" key="5">
    <source>
        <dbReference type="ARBA" id="ARBA00022786"/>
    </source>
</evidence>
<dbReference type="CDD" id="cd17059">
    <property type="entry name" value="Ubl_OTU1"/>
    <property type="match status" value="1"/>
</dbReference>
<dbReference type="InterPro" id="IPR048857">
    <property type="entry name" value="OTU1_Ubl"/>
</dbReference>
<gene>
    <name evidence="11" type="ORF">ONB1V03_LOCUS10843</name>
</gene>
<dbReference type="GO" id="GO:0016579">
    <property type="term" value="P:protein deubiquitination"/>
    <property type="evidence" value="ECO:0007669"/>
    <property type="project" value="TreeGrafter"/>
</dbReference>
<dbReference type="PROSITE" id="PS50802">
    <property type="entry name" value="OTU"/>
    <property type="match status" value="1"/>
</dbReference>
<dbReference type="GO" id="GO:0008270">
    <property type="term" value="F:zinc ion binding"/>
    <property type="evidence" value="ECO:0007669"/>
    <property type="project" value="UniProtKB-KW"/>
</dbReference>
<dbReference type="Pfam" id="PF21403">
    <property type="entry name" value="OTU1_UBXL"/>
    <property type="match status" value="1"/>
</dbReference>
<dbReference type="Pfam" id="PF02338">
    <property type="entry name" value="OTU"/>
    <property type="match status" value="1"/>
</dbReference>
<comment type="catalytic activity">
    <reaction evidence="1 9">
        <text>Thiol-dependent hydrolysis of ester, thioester, amide, peptide and isopeptide bonds formed by the C-terminal Gly of ubiquitin (a 76-residue protein attached to proteins as an intracellular targeting signal).</text>
        <dbReference type="EC" id="3.4.19.12"/>
    </reaction>
</comment>
<keyword evidence="4" id="KW-0863">Zinc-finger</keyword>
<dbReference type="SUPFAM" id="SSF54001">
    <property type="entry name" value="Cysteine proteinases"/>
    <property type="match status" value="1"/>
</dbReference>
<dbReference type="InterPro" id="IPR003323">
    <property type="entry name" value="OTU_dom"/>
</dbReference>
<dbReference type="GO" id="GO:0005829">
    <property type="term" value="C:cytosol"/>
    <property type="evidence" value="ECO:0007669"/>
    <property type="project" value="TreeGrafter"/>
</dbReference>
<dbReference type="GO" id="GO:0036503">
    <property type="term" value="P:ERAD pathway"/>
    <property type="evidence" value="ECO:0007669"/>
    <property type="project" value="TreeGrafter"/>
</dbReference>
<protein>
    <recommendedName>
        <fullName evidence="9">Ubiquitin thioesterase OTU</fullName>
        <ecNumber evidence="9">3.4.19.12</ecNumber>
    </recommendedName>
</protein>
<keyword evidence="6 9" id="KW-0378">Hydrolase</keyword>
<keyword evidence="3" id="KW-0479">Metal-binding</keyword>
<keyword evidence="2" id="KW-0645">Protease</keyword>
<evidence type="ECO:0000259" key="10">
    <source>
        <dbReference type="PROSITE" id="PS50802"/>
    </source>
</evidence>
<dbReference type="GO" id="GO:0004843">
    <property type="term" value="F:cysteine-type deubiquitinase activity"/>
    <property type="evidence" value="ECO:0007669"/>
    <property type="project" value="UniProtKB-UniRule"/>
</dbReference>
<dbReference type="InterPro" id="IPR029071">
    <property type="entry name" value="Ubiquitin-like_domsf"/>
</dbReference>
<keyword evidence="12" id="KW-1185">Reference proteome</keyword>
<dbReference type="GO" id="GO:0030968">
    <property type="term" value="P:endoplasmic reticulum unfolded protein response"/>
    <property type="evidence" value="ECO:0007669"/>
    <property type="project" value="TreeGrafter"/>
</dbReference>
<dbReference type="InterPro" id="IPR057766">
    <property type="entry name" value="Znf-C2H2_OTU1-like_C"/>
</dbReference>
<dbReference type="FunFam" id="3.10.20.90:FF:000096">
    <property type="entry name" value="Ubiquitin thioesterase OTU1"/>
    <property type="match status" value="1"/>
</dbReference>
<proteinExistence type="predicted"/>
<evidence type="ECO:0000256" key="1">
    <source>
        <dbReference type="ARBA" id="ARBA00000707"/>
    </source>
</evidence>
<evidence type="ECO:0000256" key="4">
    <source>
        <dbReference type="ARBA" id="ARBA00022771"/>
    </source>
</evidence>